<gene>
    <name evidence="1" type="ORF">PAPYR_3984</name>
</gene>
<name>A0ABQ8UQU3_9EUKA</name>
<evidence type="ECO:0000313" key="2">
    <source>
        <dbReference type="Proteomes" id="UP001141327"/>
    </source>
</evidence>
<proteinExistence type="predicted"/>
<dbReference type="Gene3D" id="1.25.10.10">
    <property type="entry name" value="Leucine-rich Repeat Variant"/>
    <property type="match status" value="1"/>
</dbReference>
<dbReference type="EMBL" id="JAPMOS010000016">
    <property type="protein sequence ID" value="KAJ4459920.1"/>
    <property type="molecule type" value="Genomic_DNA"/>
</dbReference>
<dbReference type="Proteomes" id="UP001141327">
    <property type="component" value="Unassembled WGS sequence"/>
</dbReference>
<evidence type="ECO:0000313" key="1">
    <source>
        <dbReference type="EMBL" id="KAJ4459920.1"/>
    </source>
</evidence>
<organism evidence="1 2">
    <name type="scientific">Paratrimastix pyriformis</name>
    <dbReference type="NCBI Taxonomy" id="342808"/>
    <lineage>
        <taxon>Eukaryota</taxon>
        <taxon>Metamonada</taxon>
        <taxon>Preaxostyla</taxon>
        <taxon>Paratrimastigidae</taxon>
        <taxon>Paratrimastix</taxon>
    </lineage>
</organism>
<dbReference type="InterPro" id="IPR016024">
    <property type="entry name" value="ARM-type_fold"/>
</dbReference>
<protein>
    <submittedName>
        <fullName evidence="1">Uncharacterized protein</fullName>
    </submittedName>
</protein>
<comment type="caution">
    <text evidence="1">The sequence shown here is derived from an EMBL/GenBank/DDBJ whole genome shotgun (WGS) entry which is preliminary data.</text>
</comment>
<reference evidence="1" key="1">
    <citation type="journal article" date="2022" name="bioRxiv">
        <title>Genomics of Preaxostyla Flagellates Illuminates Evolutionary Transitions and the Path Towards Mitochondrial Loss.</title>
        <authorList>
            <person name="Novak L.V.F."/>
            <person name="Treitli S.C."/>
            <person name="Pyrih J."/>
            <person name="Halakuc P."/>
            <person name="Pipaliya S.V."/>
            <person name="Vacek V."/>
            <person name="Brzon O."/>
            <person name="Soukal P."/>
            <person name="Eme L."/>
            <person name="Dacks J.B."/>
            <person name="Karnkowska A."/>
            <person name="Elias M."/>
            <person name="Hampl V."/>
        </authorList>
    </citation>
    <scope>NUCLEOTIDE SEQUENCE</scope>
    <source>
        <strain evidence="1">RCP-MX</strain>
    </source>
</reference>
<accession>A0ABQ8UQU3</accession>
<dbReference type="InterPro" id="IPR011989">
    <property type="entry name" value="ARM-like"/>
</dbReference>
<sequence length="381" mass="40967">MAMRASSNLIGCRNADSTRAIFTRAFLLLKEFVRNTGVLKQAVETNNWLEAERICQEVSQAASNRACRHSIQASSVAPSLAVMCRTDAVVSSPKHFTALLQTISALASTTHNRRVLLCCTGLPMRICEALTGPLPLARAALSCAGNLCVTNSEWPVAFLEAGVTSALVRAAEAPHLRRTAAILGICSVANNIGIAQDVSELLQLAVPMARHLVDSLTHPRADYPFLPAEQPLLFAVRILSLLVQLSRQNRPQDVFVPVIAGILHTIETSSPLAPDLCALLRQLAIHPACLAEMARAGVAEWFAGYLRSPDLLLASPQTRRSAASTATMLCHVSRAVRWQLVLLGAWEATAVWPDPDITSGAVGLPFALPLEQLGEVLAEEE</sequence>
<keyword evidence="2" id="KW-1185">Reference proteome</keyword>
<dbReference type="SUPFAM" id="SSF48371">
    <property type="entry name" value="ARM repeat"/>
    <property type="match status" value="1"/>
</dbReference>